<feature type="domain" description="Helicase ATP-binding" evidence="2">
    <location>
        <begin position="264"/>
        <end position="418"/>
    </location>
</feature>
<dbReference type="SUPFAM" id="SSF52540">
    <property type="entry name" value="P-loop containing nucleoside triphosphate hydrolases"/>
    <property type="match status" value="2"/>
</dbReference>
<dbReference type="OrthoDB" id="9814088at2"/>
<evidence type="ECO:0008006" key="6">
    <source>
        <dbReference type="Google" id="ProtNLM"/>
    </source>
</evidence>
<dbReference type="SUPFAM" id="SSF56024">
    <property type="entry name" value="Phospholipase D/nuclease"/>
    <property type="match status" value="1"/>
</dbReference>
<gene>
    <name evidence="4" type="ORF">A5886_002946</name>
</gene>
<evidence type="ECO:0000313" key="4">
    <source>
        <dbReference type="EMBL" id="OTN77845.1"/>
    </source>
</evidence>
<dbReference type="InterPro" id="IPR006935">
    <property type="entry name" value="Helicase/UvrB_N"/>
</dbReference>
<dbReference type="PROSITE" id="PS51192">
    <property type="entry name" value="HELICASE_ATP_BIND_1"/>
    <property type="match status" value="1"/>
</dbReference>
<dbReference type="CDD" id="cd18793">
    <property type="entry name" value="SF2_C_SNF"/>
    <property type="match status" value="1"/>
</dbReference>
<dbReference type="PANTHER" id="PTHR45766">
    <property type="entry name" value="DNA ANNEALING HELICASE AND ENDONUCLEASE ZRANB3 FAMILY MEMBER"/>
    <property type="match status" value="1"/>
</dbReference>
<sequence>MAQYPQFIDNKRKTLAETLRTIAPNYNVLRIATGYWDLTGTLELIEEIKHYKKIHLLIGQEPLANHLQKKIKISVDENELFPDVYVQSDLEDYGGAKQINELRETARKVVTLIKEGNLEVKVFRQPRLHAKAYIFGELGDGKSVGIIGSSNFTKAGLTTSQELNFLTDDYKIVEFEPKTDNQENGHITWFDELWNDIGAEDWTGDFTEIISNSPVGDKTYGPYDVYIKTLMEVFPDELIDISPFDTDIERVLHEFQNQNALSLRRKLDNMGVAMLSDSVGLGKTITAAAIIKQYIHDDKVNIAIIPPASLKQQWVDELESDRWNLVEHRDFEIYTQQDSNKIQELIDKSKSRRNTRDEIDLFVVDEAHNLRNSSSTRHQQILELFQENPNAKVLLLTATPINNSLMDFANQIQLGSKGDLVSVNVPYATGNSQLEYIDFFEALKRIQSQVSRTEKNGEKLDWNIYRKSLTSGIRHYLVRSTRQGVIKRNAMKSSVEGQKLFPDTKVEQFSYSYGKDNSKLVKTAIEAQISNVFEGLDPRLLNLNFVSEITQRTTHPIDLYSNIHRLQEDNQNEQVFEDNDISEKYLDIKILNSNMSETVIPLLFQLINFLGFTPYKPDSYRNEIYGKSIPEVRSMNISSKIRTQLAIHNMLHVTWLKRLESSMMALKKSISNYKHRIEFFETWLEKGYIINLSDASLLENEYGEDIDRAFEDYEQYLSELEEAMDGDDEYIKKRGIERKDADEDIYNLVQLRKDIDRDKSIINLLLSLLDLLTQEGSDEKLNSFVSRLCEQINEGKHGGKVLVFSFFSDTVDYLRDTLPQLLENNIPGFNKQSAFVSGNSKEVEEIAKRFSPNSKKYQLKTNEVELNFLFATDVLSEGQNLQDAGILVNYDLHWNPVRMIQRNGRINRLGSCFDEVLIANATPSDDLETYLKLVRRLERKIDTINSTVGNDQSILGEEANPIEFNDMLDYYNENEVTASKAASKLENQGDPLDWTDDYSLELRAFLEEHKEDGEVERIKAIPKGKWNYLPESKQAILDPSEVIGLYTTNGKITGTGEKIKDVGFVKIAFSGQSRGPFRSIRTEYMEEQEALRRIKTTPDDNDVIMDTIKVNREEYISKGRVEVKVQFDSNKTVFDLKPSHIKALEIVGTYFTLDVLGIVRKGIKRSNEKREFEQLVRKLNKEVKESGAPYSTTIRKFEVFIKKLLDKENQEQKIDKIEGVLFYANNEKA</sequence>
<dbReference type="GO" id="GO:0016787">
    <property type="term" value="F:hydrolase activity"/>
    <property type="evidence" value="ECO:0007669"/>
    <property type="project" value="UniProtKB-KW"/>
</dbReference>
<keyword evidence="5" id="KW-1185">Reference proteome</keyword>
<organism evidence="4 5">
    <name type="scientific">Candidatus Enterococcus testudinis</name>
    <dbReference type="NCBI Taxonomy" id="1834191"/>
    <lineage>
        <taxon>Bacteria</taxon>
        <taxon>Bacillati</taxon>
        <taxon>Bacillota</taxon>
        <taxon>Bacilli</taxon>
        <taxon>Lactobacillales</taxon>
        <taxon>Enterococcaceae</taxon>
        <taxon>Enterococcus</taxon>
    </lineage>
</organism>
<evidence type="ECO:0000256" key="1">
    <source>
        <dbReference type="ARBA" id="ARBA00022801"/>
    </source>
</evidence>
<reference evidence="4 5" key="1">
    <citation type="submission" date="2017-05" db="EMBL/GenBank/DDBJ databases">
        <title>The Genome Sequence of Enterococcus sp. 8G7_MSG3316.</title>
        <authorList>
            <consortium name="The Broad Institute Genomics Platform"/>
            <consortium name="The Broad Institute Genomic Center for Infectious Diseases"/>
            <person name="Earl A."/>
            <person name="Manson A."/>
            <person name="Schwartman J."/>
            <person name="Gilmore M."/>
            <person name="Abouelleil A."/>
            <person name="Cao P."/>
            <person name="Chapman S."/>
            <person name="Cusick C."/>
            <person name="Shea T."/>
            <person name="Young S."/>
            <person name="Neafsey D."/>
            <person name="Nusbaum C."/>
            <person name="Birren B."/>
        </authorList>
    </citation>
    <scope>NUCLEOTIDE SEQUENCE [LARGE SCALE GENOMIC DNA]</scope>
    <source>
        <strain evidence="4 5">8G7_MSG3316</strain>
    </source>
</reference>
<feature type="domain" description="Helicase C-terminal" evidence="3">
    <location>
        <begin position="780"/>
        <end position="952"/>
    </location>
</feature>
<dbReference type="SMART" id="SM00487">
    <property type="entry name" value="DEXDc"/>
    <property type="match status" value="1"/>
</dbReference>
<dbReference type="EMBL" id="NGKU01000001">
    <property type="protein sequence ID" value="OTN77845.1"/>
    <property type="molecule type" value="Genomic_DNA"/>
</dbReference>
<dbReference type="STRING" id="1834191.A5886_002946"/>
<dbReference type="Gene3D" id="3.40.50.10810">
    <property type="entry name" value="Tandem AAA-ATPase domain"/>
    <property type="match status" value="1"/>
</dbReference>
<dbReference type="InterPro" id="IPR049730">
    <property type="entry name" value="SNF2/RAD54-like_C"/>
</dbReference>
<dbReference type="Pfam" id="PF04851">
    <property type="entry name" value="ResIII"/>
    <property type="match status" value="1"/>
</dbReference>
<name>A0A242A9Y2_9ENTE</name>
<dbReference type="Gene3D" id="3.30.870.10">
    <property type="entry name" value="Endonuclease Chain A"/>
    <property type="match status" value="1"/>
</dbReference>
<dbReference type="RefSeq" id="WP_086275820.1">
    <property type="nucleotide sequence ID" value="NZ_NGKU01000001.1"/>
</dbReference>
<dbReference type="AlphaFoldDB" id="A0A242A9Y2"/>
<dbReference type="Gene3D" id="3.40.50.300">
    <property type="entry name" value="P-loop containing nucleotide triphosphate hydrolases"/>
    <property type="match status" value="1"/>
</dbReference>
<dbReference type="GO" id="GO:0005524">
    <property type="term" value="F:ATP binding"/>
    <property type="evidence" value="ECO:0007669"/>
    <property type="project" value="InterPro"/>
</dbReference>
<dbReference type="Pfam" id="PF00271">
    <property type="entry name" value="Helicase_C"/>
    <property type="match status" value="1"/>
</dbReference>
<keyword evidence="1" id="KW-0378">Hydrolase</keyword>
<dbReference type="InterPro" id="IPR027417">
    <property type="entry name" value="P-loop_NTPase"/>
</dbReference>
<comment type="caution">
    <text evidence="4">The sequence shown here is derived from an EMBL/GenBank/DDBJ whole genome shotgun (WGS) entry which is preliminary data.</text>
</comment>
<evidence type="ECO:0000259" key="3">
    <source>
        <dbReference type="PROSITE" id="PS51194"/>
    </source>
</evidence>
<dbReference type="PANTHER" id="PTHR45766:SF6">
    <property type="entry name" value="SWI_SNF-RELATED MATRIX-ASSOCIATED ACTIN-DEPENDENT REGULATOR OF CHROMATIN SUBFAMILY A-LIKE PROTEIN 1"/>
    <property type="match status" value="1"/>
</dbReference>
<dbReference type="Pfam" id="PF13091">
    <property type="entry name" value="PLDc_2"/>
    <property type="match status" value="1"/>
</dbReference>
<proteinExistence type="predicted"/>
<dbReference type="Proteomes" id="UP000195043">
    <property type="component" value="Unassembled WGS sequence"/>
</dbReference>
<dbReference type="InterPro" id="IPR025202">
    <property type="entry name" value="PLD-like_dom"/>
</dbReference>
<evidence type="ECO:0000313" key="5">
    <source>
        <dbReference type="Proteomes" id="UP000195043"/>
    </source>
</evidence>
<dbReference type="InterPro" id="IPR001650">
    <property type="entry name" value="Helicase_C-like"/>
</dbReference>
<dbReference type="SMART" id="SM00490">
    <property type="entry name" value="HELICc"/>
    <property type="match status" value="1"/>
</dbReference>
<dbReference type="CDD" id="cd09178">
    <property type="entry name" value="PLDc_N_Snf2_like"/>
    <property type="match status" value="1"/>
</dbReference>
<dbReference type="InterPro" id="IPR038718">
    <property type="entry name" value="SNF2-like_sf"/>
</dbReference>
<dbReference type="GO" id="GO:0003677">
    <property type="term" value="F:DNA binding"/>
    <property type="evidence" value="ECO:0007669"/>
    <property type="project" value="InterPro"/>
</dbReference>
<protein>
    <recommendedName>
        <fullName evidence="6">Helicase</fullName>
    </recommendedName>
</protein>
<dbReference type="PROSITE" id="PS51194">
    <property type="entry name" value="HELICASE_CTER"/>
    <property type="match status" value="1"/>
</dbReference>
<accession>A0A242A9Y2</accession>
<dbReference type="InterPro" id="IPR014001">
    <property type="entry name" value="Helicase_ATP-bd"/>
</dbReference>
<evidence type="ECO:0000259" key="2">
    <source>
        <dbReference type="PROSITE" id="PS51192"/>
    </source>
</evidence>